<sequence>MIRTLAALSVTALMATSLVAAPCKDAKGKFTKCPPAAAAPAFNKDAKGRCHVASGPKKGQLMKCPK</sequence>
<name>A0ABT6N281_9SPHN</name>
<evidence type="ECO:0000313" key="3">
    <source>
        <dbReference type="Proteomes" id="UP001160625"/>
    </source>
</evidence>
<comment type="caution">
    <text evidence="2">The sequence shown here is derived from an EMBL/GenBank/DDBJ whole genome shotgun (WGS) entry which is preliminary data.</text>
</comment>
<dbReference type="Proteomes" id="UP001160625">
    <property type="component" value="Unassembled WGS sequence"/>
</dbReference>
<gene>
    <name evidence="2" type="ORF">QGN17_09100</name>
</gene>
<protein>
    <submittedName>
        <fullName evidence="2">Uncharacterized protein</fullName>
    </submittedName>
</protein>
<feature type="chain" id="PRO_5045722552" evidence="1">
    <location>
        <begin position="21"/>
        <end position="66"/>
    </location>
</feature>
<keyword evidence="1" id="KW-0732">Signal</keyword>
<accession>A0ABT6N281</accession>
<reference evidence="2" key="1">
    <citation type="submission" date="2023-04" db="EMBL/GenBank/DDBJ databases">
        <title>Sphingomonas sp. MAHUQ-71 isolated from rice field.</title>
        <authorList>
            <person name="Huq M.A."/>
        </authorList>
    </citation>
    <scope>NUCLEOTIDE SEQUENCE</scope>
    <source>
        <strain evidence="2">MAHUQ-71</strain>
    </source>
</reference>
<organism evidence="2 3">
    <name type="scientific">Sphingomonas oryzagri</name>
    <dbReference type="NCBI Taxonomy" id="3042314"/>
    <lineage>
        <taxon>Bacteria</taxon>
        <taxon>Pseudomonadati</taxon>
        <taxon>Pseudomonadota</taxon>
        <taxon>Alphaproteobacteria</taxon>
        <taxon>Sphingomonadales</taxon>
        <taxon>Sphingomonadaceae</taxon>
        <taxon>Sphingomonas</taxon>
    </lineage>
</organism>
<dbReference type="RefSeq" id="WP_281044158.1">
    <property type="nucleotide sequence ID" value="NZ_JARYGZ010000001.1"/>
</dbReference>
<evidence type="ECO:0000313" key="2">
    <source>
        <dbReference type="EMBL" id="MDH7638884.1"/>
    </source>
</evidence>
<keyword evidence="3" id="KW-1185">Reference proteome</keyword>
<feature type="signal peptide" evidence="1">
    <location>
        <begin position="1"/>
        <end position="20"/>
    </location>
</feature>
<evidence type="ECO:0000256" key="1">
    <source>
        <dbReference type="SAM" id="SignalP"/>
    </source>
</evidence>
<proteinExistence type="predicted"/>
<dbReference type="EMBL" id="JARYGZ010000001">
    <property type="protein sequence ID" value="MDH7638884.1"/>
    <property type="molecule type" value="Genomic_DNA"/>
</dbReference>